<accession>A0A0D0PMJ2</accession>
<gene>
    <name evidence="2" type="ORF">TR51_34900</name>
</gene>
<dbReference type="PANTHER" id="PTHR35400:SF3">
    <property type="entry name" value="SLL1072 PROTEIN"/>
    <property type="match status" value="1"/>
</dbReference>
<dbReference type="STRING" id="2064.TR51_34900"/>
<sequence>MGALMSVDPYPDWLRPPVGGYTADDLDRLPDLPPHTELIDGSLVFVSPQVRFHMRVLRVLENALAAAVPSGWEVLREMSVKIDTRNRPEPDLMVVAEEGNTGQSQTFSLAADVLLAVEVVSVESKIRDREIKPVKYAAAGIRFFWRVENVDGRPVVYTYELDPASNRYTPTGIFHDRLKIDHPFPVDIELS</sequence>
<keyword evidence="3" id="KW-1185">Reference proteome</keyword>
<name>A0A0D0PMJ2_KITGR</name>
<dbReference type="AlphaFoldDB" id="A0A0D0PMJ2"/>
<dbReference type="Proteomes" id="UP000032066">
    <property type="component" value="Unassembled WGS sequence"/>
</dbReference>
<dbReference type="SUPFAM" id="SSF52980">
    <property type="entry name" value="Restriction endonuclease-like"/>
    <property type="match status" value="1"/>
</dbReference>
<dbReference type="InterPro" id="IPR008538">
    <property type="entry name" value="Uma2"/>
</dbReference>
<evidence type="ECO:0000313" key="3">
    <source>
        <dbReference type="Proteomes" id="UP000032066"/>
    </source>
</evidence>
<dbReference type="EMBL" id="JXZB01000004">
    <property type="protein sequence ID" value="KIQ63749.1"/>
    <property type="molecule type" value="Genomic_DNA"/>
</dbReference>
<dbReference type="PANTHER" id="PTHR35400">
    <property type="entry name" value="SLR1083 PROTEIN"/>
    <property type="match status" value="1"/>
</dbReference>
<organism evidence="2 3">
    <name type="scientific">Kitasatospora griseola</name>
    <name type="common">Streptomyces griseolosporeus</name>
    <dbReference type="NCBI Taxonomy" id="2064"/>
    <lineage>
        <taxon>Bacteria</taxon>
        <taxon>Bacillati</taxon>
        <taxon>Actinomycetota</taxon>
        <taxon>Actinomycetes</taxon>
        <taxon>Kitasatosporales</taxon>
        <taxon>Streptomycetaceae</taxon>
        <taxon>Kitasatospora</taxon>
    </lineage>
</organism>
<dbReference type="RefSeq" id="WP_043916123.1">
    <property type="nucleotide sequence ID" value="NZ_JXZB01000004.1"/>
</dbReference>
<dbReference type="Pfam" id="PF05685">
    <property type="entry name" value="Uma2"/>
    <property type="match status" value="1"/>
</dbReference>
<protein>
    <recommendedName>
        <fullName evidence="1">Putative restriction endonuclease domain-containing protein</fullName>
    </recommendedName>
</protein>
<dbReference type="CDD" id="cd06260">
    <property type="entry name" value="DUF820-like"/>
    <property type="match status" value="1"/>
</dbReference>
<evidence type="ECO:0000259" key="1">
    <source>
        <dbReference type="Pfam" id="PF05685"/>
    </source>
</evidence>
<reference evidence="2 3" key="1">
    <citation type="submission" date="2015-02" db="EMBL/GenBank/DDBJ databases">
        <title>Draft genome sequence of Kitasatospora griseola MF730-N6, a bafilomycin, terpentecin and satosporin producer.</title>
        <authorList>
            <person name="Arens J.C."/>
            <person name="Haltli B."/>
            <person name="Kerr R.G."/>
        </authorList>
    </citation>
    <scope>NUCLEOTIDE SEQUENCE [LARGE SCALE GENOMIC DNA]</scope>
    <source>
        <strain evidence="2 3">MF730-N6</strain>
    </source>
</reference>
<feature type="domain" description="Putative restriction endonuclease" evidence="1">
    <location>
        <begin position="24"/>
        <end position="190"/>
    </location>
</feature>
<dbReference type="OrthoDB" id="5524117at2"/>
<dbReference type="Gene3D" id="3.90.1570.10">
    <property type="entry name" value="tt1808, chain A"/>
    <property type="match status" value="1"/>
</dbReference>
<dbReference type="PATRIC" id="fig|2064.6.peg.7379"/>
<proteinExistence type="predicted"/>
<dbReference type="InterPro" id="IPR011335">
    <property type="entry name" value="Restrct_endonuc-II-like"/>
</dbReference>
<dbReference type="InterPro" id="IPR012296">
    <property type="entry name" value="Nuclease_put_TT1808"/>
</dbReference>
<evidence type="ECO:0000313" key="2">
    <source>
        <dbReference type="EMBL" id="KIQ63749.1"/>
    </source>
</evidence>
<comment type="caution">
    <text evidence="2">The sequence shown here is derived from an EMBL/GenBank/DDBJ whole genome shotgun (WGS) entry which is preliminary data.</text>
</comment>